<feature type="compositionally biased region" description="Polar residues" evidence="1">
    <location>
        <begin position="109"/>
        <end position="125"/>
    </location>
</feature>
<protein>
    <submittedName>
        <fullName evidence="3">Uncharacterized protein</fullName>
    </submittedName>
</protein>
<feature type="compositionally biased region" description="Polar residues" evidence="1">
    <location>
        <begin position="185"/>
        <end position="194"/>
    </location>
</feature>
<sequence>MRYICGFLLLMPAAALAQLLGPALGHPAQAAKPTIPTHARPAPPSVLDPDSNADVTPVADTLTDTGQSATTSIDLGLPSASPPARLLQGSTADGDDADADAPVDAKTDPSSITDSDGDAASNTDPNALPQAQDDPMSTGVPAWFIPTPTAPYDPSAGTAIAPVHAKDGTSSILEAQATGRPPPATTQHQGSKSLNSGQCAAIGLGAFAACGLVLVLGLSRRRLLSKEDSGSEAGTTATLSGAPSMSETASVARSFWQRTGRPATLPVFAPPAEPHKWYTLQQKALNEQWSMQPSDEVKTNGGRVQVKRKAPGSPLRNELSVSRTSAEGAWWTEIAKQ</sequence>
<keyword evidence="2" id="KW-0732">Signal</keyword>
<feature type="signal peptide" evidence="2">
    <location>
        <begin position="1"/>
        <end position="17"/>
    </location>
</feature>
<evidence type="ECO:0000313" key="3">
    <source>
        <dbReference type="EMBL" id="KZW02772.1"/>
    </source>
</evidence>
<accession>A0A165PWV4</accession>
<gene>
    <name evidence="3" type="ORF">EXIGLDRAFT_730889</name>
</gene>
<feature type="compositionally biased region" description="Polar residues" evidence="1">
    <location>
        <begin position="232"/>
        <end position="245"/>
    </location>
</feature>
<keyword evidence="4" id="KW-1185">Reference proteome</keyword>
<dbReference type="Proteomes" id="UP000077266">
    <property type="component" value="Unassembled WGS sequence"/>
</dbReference>
<feature type="chain" id="PRO_5007864531" evidence="2">
    <location>
        <begin position="18"/>
        <end position="337"/>
    </location>
</feature>
<dbReference type="AlphaFoldDB" id="A0A165PWV4"/>
<proteinExistence type="predicted"/>
<organism evidence="3 4">
    <name type="scientific">Exidia glandulosa HHB12029</name>
    <dbReference type="NCBI Taxonomy" id="1314781"/>
    <lineage>
        <taxon>Eukaryota</taxon>
        <taxon>Fungi</taxon>
        <taxon>Dikarya</taxon>
        <taxon>Basidiomycota</taxon>
        <taxon>Agaricomycotina</taxon>
        <taxon>Agaricomycetes</taxon>
        <taxon>Auriculariales</taxon>
        <taxon>Exidiaceae</taxon>
        <taxon>Exidia</taxon>
    </lineage>
</organism>
<name>A0A165PWV4_EXIGL</name>
<feature type="region of interest" description="Disordered" evidence="1">
    <location>
        <begin position="175"/>
        <end position="194"/>
    </location>
</feature>
<feature type="region of interest" description="Disordered" evidence="1">
    <location>
        <begin position="27"/>
        <end position="139"/>
    </location>
</feature>
<feature type="region of interest" description="Disordered" evidence="1">
    <location>
        <begin position="292"/>
        <end position="321"/>
    </location>
</feature>
<dbReference type="InParanoid" id="A0A165PWV4"/>
<feature type="region of interest" description="Disordered" evidence="1">
    <location>
        <begin position="225"/>
        <end position="245"/>
    </location>
</feature>
<dbReference type="EMBL" id="KV425886">
    <property type="protein sequence ID" value="KZW02772.1"/>
    <property type="molecule type" value="Genomic_DNA"/>
</dbReference>
<evidence type="ECO:0000256" key="2">
    <source>
        <dbReference type="SAM" id="SignalP"/>
    </source>
</evidence>
<evidence type="ECO:0000313" key="4">
    <source>
        <dbReference type="Proteomes" id="UP000077266"/>
    </source>
</evidence>
<evidence type="ECO:0000256" key="1">
    <source>
        <dbReference type="SAM" id="MobiDB-lite"/>
    </source>
</evidence>
<reference evidence="3 4" key="1">
    <citation type="journal article" date="2016" name="Mol. Biol. Evol.">
        <title>Comparative Genomics of Early-Diverging Mushroom-Forming Fungi Provides Insights into the Origins of Lignocellulose Decay Capabilities.</title>
        <authorList>
            <person name="Nagy L.G."/>
            <person name="Riley R."/>
            <person name="Tritt A."/>
            <person name="Adam C."/>
            <person name="Daum C."/>
            <person name="Floudas D."/>
            <person name="Sun H."/>
            <person name="Yadav J.S."/>
            <person name="Pangilinan J."/>
            <person name="Larsson K.H."/>
            <person name="Matsuura K."/>
            <person name="Barry K."/>
            <person name="Labutti K."/>
            <person name="Kuo R."/>
            <person name="Ohm R.A."/>
            <person name="Bhattacharya S.S."/>
            <person name="Shirouzu T."/>
            <person name="Yoshinaga Y."/>
            <person name="Martin F.M."/>
            <person name="Grigoriev I.V."/>
            <person name="Hibbett D.S."/>
        </authorList>
    </citation>
    <scope>NUCLEOTIDE SEQUENCE [LARGE SCALE GENOMIC DNA]</scope>
    <source>
        <strain evidence="3 4">HHB12029</strain>
    </source>
</reference>
<feature type="compositionally biased region" description="Polar residues" evidence="1">
    <location>
        <begin position="62"/>
        <end position="73"/>
    </location>
</feature>